<proteinExistence type="predicted"/>
<evidence type="ECO:0000313" key="7">
    <source>
        <dbReference type="EMBL" id="SBV96377.1"/>
    </source>
</evidence>
<dbReference type="AlphaFoldDB" id="A0A212JA94"/>
<dbReference type="InterPro" id="IPR008255">
    <property type="entry name" value="Pyr_nucl-diS_OxRdtase_2_AS"/>
</dbReference>
<organism evidence="7">
    <name type="scientific">uncultured Eubacteriales bacterium</name>
    <dbReference type="NCBI Taxonomy" id="172733"/>
    <lineage>
        <taxon>Bacteria</taxon>
        <taxon>Bacillati</taxon>
        <taxon>Bacillota</taxon>
        <taxon>Clostridia</taxon>
        <taxon>Eubacteriales</taxon>
        <taxon>environmental samples</taxon>
    </lineage>
</organism>
<dbReference type="PRINTS" id="PR00469">
    <property type="entry name" value="PNDRDTASEII"/>
</dbReference>
<keyword evidence="3 7" id="KW-0560">Oxidoreductase</keyword>
<dbReference type="Pfam" id="PF07992">
    <property type="entry name" value="Pyr_redox_2"/>
    <property type="match status" value="1"/>
</dbReference>
<evidence type="ECO:0000256" key="4">
    <source>
        <dbReference type="ARBA" id="ARBA00023157"/>
    </source>
</evidence>
<dbReference type="PRINTS" id="PR00368">
    <property type="entry name" value="FADPNR"/>
</dbReference>
<dbReference type="InterPro" id="IPR036188">
    <property type="entry name" value="FAD/NAD-bd_sf"/>
</dbReference>
<feature type="domain" description="FAD/NAD(P)-binding" evidence="6">
    <location>
        <begin position="2"/>
        <end position="286"/>
    </location>
</feature>
<protein>
    <submittedName>
        <fullName evidence="7">Thioredoxin reductase</fullName>
        <ecNumber evidence="7">1.8.1.9</ecNumber>
    </submittedName>
</protein>
<sequence length="304" mass="31866">MYDVIIIGGGPAGLTAAIYTRRAGYTTLVLEGGTPGGQAATTPDIENWPGSQSVAGSDFSMNLYVQATALGAEIRFETVTSLTDLGDVKVVTTARGALETRTVIIANGVRRRKLDVRGEERLAGRGVSYCATCDGGFFKNQSTAVVGGGNTALEDALFLANICPQVYLIHRRAEFTAEKHLIDALASKSNVQLLMEHKVVEIHGEDKVSAIEVEGPQGRATLSVAGIFAAVGLMPDNAIFSPPLELDDHGYIKAGEDTCTNVPGVFAAGDTRVKVLRQLVTAAADGAAAAHGVGLYLQGLAHKR</sequence>
<gene>
    <name evidence="7" type="primary">trxB</name>
    <name evidence="7" type="ORF">KL86CLO1_10769</name>
</gene>
<dbReference type="InterPro" id="IPR050097">
    <property type="entry name" value="Ferredoxin-NADP_redctase_2"/>
</dbReference>
<evidence type="ECO:0000259" key="6">
    <source>
        <dbReference type="Pfam" id="PF07992"/>
    </source>
</evidence>
<dbReference type="GO" id="GO:0004791">
    <property type="term" value="F:thioredoxin-disulfide reductase (NADPH) activity"/>
    <property type="evidence" value="ECO:0007669"/>
    <property type="project" value="UniProtKB-EC"/>
</dbReference>
<evidence type="ECO:0000256" key="1">
    <source>
        <dbReference type="ARBA" id="ARBA00022630"/>
    </source>
</evidence>
<dbReference type="SUPFAM" id="SSF51905">
    <property type="entry name" value="FAD/NAD(P)-binding domain"/>
    <property type="match status" value="1"/>
</dbReference>
<evidence type="ECO:0000256" key="3">
    <source>
        <dbReference type="ARBA" id="ARBA00023002"/>
    </source>
</evidence>
<keyword evidence="5" id="KW-0676">Redox-active center</keyword>
<accession>A0A212JA94</accession>
<reference evidence="7" key="1">
    <citation type="submission" date="2016-04" db="EMBL/GenBank/DDBJ databases">
        <authorList>
            <person name="Evans L.H."/>
            <person name="Alamgir A."/>
            <person name="Owens N."/>
            <person name="Weber N.D."/>
            <person name="Virtaneva K."/>
            <person name="Barbian K."/>
            <person name="Babar A."/>
            <person name="Rosenke K."/>
        </authorList>
    </citation>
    <scope>NUCLEOTIDE SEQUENCE</scope>
    <source>
        <strain evidence="7">86</strain>
    </source>
</reference>
<dbReference type="Gene3D" id="3.50.50.60">
    <property type="entry name" value="FAD/NAD(P)-binding domain"/>
    <property type="match status" value="2"/>
</dbReference>
<evidence type="ECO:0000256" key="2">
    <source>
        <dbReference type="ARBA" id="ARBA00022827"/>
    </source>
</evidence>
<dbReference type="PROSITE" id="PS00573">
    <property type="entry name" value="PYRIDINE_REDOX_2"/>
    <property type="match status" value="1"/>
</dbReference>
<dbReference type="PANTHER" id="PTHR48105">
    <property type="entry name" value="THIOREDOXIN REDUCTASE 1-RELATED-RELATED"/>
    <property type="match status" value="1"/>
</dbReference>
<keyword evidence="4" id="KW-1015">Disulfide bond</keyword>
<dbReference type="InterPro" id="IPR023753">
    <property type="entry name" value="FAD/NAD-binding_dom"/>
</dbReference>
<keyword evidence="1" id="KW-0285">Flavoprotein</keyword>
<keyword evidence="2" id="KW-0274">FAD</keyword>
<dbReference type="EMBL" id="FLUN01000001">
    <property type="protein sequence ID" value="SBV96377.1"/>
    <property type="molecule type" value="Genomic_DNA"/>
</dbReference>
<name>A0A212JA94_9FIRM</name>
<evidence type="ECO:0000256" key="5">
    <source>
        <dbReference type="ARBA" id="ARBA00023284"/>
    </source>
</evidence>
<dbReference type="EC" id="1.8.1.9" evidence="7"/>